<proteinExistence type="predicted"/>
<dbReference type="EMBL" id="JAHQIW010004320">
    <property type="protein sequence ID" value="KAJ1361945.1"/>
    <property type="molecule type" value="Genomic_DNA"/>
</dbReference>
<name>A0AAD5QU51_PARTN</name>
<sequence length="133" mass="15155">MTLSVLRTESLKPLKIDTQLGIDSYKEAVKKMKKRPDEYFYEVDVRFIQDASEAQLALNCVCDALILCNRERETHCASVKPLVILIDNVTGSEFGDPLSDAFRQLRDLAKKLAAAFDNDHFMNRDVVNSVFRL</sequence>
<dbReference type="Proteomes" id="UP001196413">
    <property type="component" value="Unassembled WGS sequence"/>
</dbReference>
<evidence type="ECO:0000313" key="2">
    <source>
        <dbReference type="Proteomes" id="UP001196413"/>
    </source>
</evidence>
<accession>A0AAD5QU51</accession>
<dbReference type="AlphaFoldDB" id="A0AAD5QU51"/>
<evidence type="ECO:0000313" key="1">
    <source>
        <dbReference type="EMBL" id="KAJ1361945.1"/>
    </source>
</evidence>
<reference evidence="1" key="1">
    <citation type="submission" date="2021-06" db="EMBL/GenBank/DDBJ databases">
        <title>Parelaphostrongylus tenuis whole genome reference sequence.</title>
        <authorList>
            <person name="Garwood T.J."/>
            <person name="Larsen P.A."/>
            <person name="Fountain-Jones N.M."/>
            <person name="Garbe J.R."/>
            <person name="Macchietto M.G."/>
            <person name="Kania S.A."/>
            <person name="Gerhold R.W."/>
            <person name="Richards J.E."/>
            <person name="Wolf T.M."/>
        </authorList>
    </citation>
    <scope>NUCLEOTIDE SEQUENCE</scope>
    <source>
        <strain evidence="1">MNPRO001-30</strain>
        <tissue evidence="1">Meninges</tissue>
    </source>
</reference>
<protein>
    <submittedName>
        <fullName evidence="1">Uncharacterized protein</fullName>
    </submittedName>
</protein>
<organism evidence="1 2">
    <name type="scientific">Parelaphostrongylus tenuis</name>
    <name type="common">Meningeal worm</name>
    <dbReference type="NCBI Taxonomy" id="148309"/>
    <lineage>
        <taxon>Eukaryota</taxon>
        <taxon>Metazoa</taxon>
        <taxon>Ecdysozoa</taxon>
        <taxon>Nematoda</taxon>
        <taxon>Chromadorea</taxon>
        <taxon>Rhabditida</taxon>
        <taxon>Rhabditina</taxon>
        <taxon>Rhabditomorpha</taxon>
        <taxon>Strongyloidea</taxon>
        <taxon>Metastrongylidae</taxon>
        <taxon>Parelaphostrongylus</taxon>
    </lineage>
</organism>
<keyword evidence="2" id="KW-1185">Reference proteome</keyword>
<comment type="caution">
    <text evidence="1">The sequence shown here is derived from an EMBL/GenBank/DDBJ whole genome shotgun (WGS) entry which is preliminary data.</text>
</comment>
<gene>
    <name evidence="1" type="ORF">KIN20_021333</name>
</gene>